<dbReference type="EMBL" id="GBRH01160041">
    <property type="protein sequence ID" value="JAE37855.1"/>
    <property type="molecule type" value="Transcribed_RNA"/>
</dbReference>
<evidence type="ECO:0000313" key="1">
    <source>
        <dbReference type="EMBL" id="JAE37855.1"/>
    </source>
</evidence>
<proteinExistence type="predicted"/>
<dbReference type="AlphaFoldDB" id="A0A0A9HL09"/>
<reference evidence="1" key="2">
    <citation type="journal article" date="2015" name="Data Brief">
        <title>Shoot transcriptome of the giant reed, Arundo donax.</title>
        <authorList>
            <person name="Barrero R.A."/>
            <person name="Guerrero F.D."/>
            <person name="Moolhuijzen P."/>
            <person name="Goolsby J.A."/>
            <person name="Tidwell J."/>
            <person name="Bellgard S.E."/>
            <person name="Bellgard M.I."/>
        </authorList>
    </citation>
    <scope>NUCLEOTIDE SEQUENCE</scope>
    <source>
        <tissue evidence="1">Shoot tissue taken approximately 20 cm above the soil surface</tissue>
    </source>
</reference>
<protein>
    <submittedName>
        <fullName evidence="1">Uncharacterized protein</fullName>
    </submittedName>
</protein>
<sequence>MEVVGMDNQLKTLNHVGTIGALQRQENSQGNFLSPGAGINNYSNNQAANATPSNIYLVDQPLACEGSDIANSWSANSFQQGVGIGPIGFNPSSIVHQTSSTQQSLPLHMDHHEPIMGTGVLAESTSYSHHMAGSVSSSAVAGEVHQFMDDTFYSEPADKFVSRPFDGFPLDFVPLSSPIPGLDDLLDDDDLMQYLGT</sequence>
<reference evidence="1" key="1">
    <citation type="submission" date="2014-09" db="EMBL/GenBank/DDBJ databases">
        <authorList>
            <person name="Magalhaes I.L.F."/>
            <person name="Oliveira U."/>
            <person name="Santos F.R."/>
            <person name="Vidigal T.H.D.A."/>
            <person name="Brescovit A.D."/>
            <person name="Santos A.J."/>
        </authorList>
    </citation>
    <scope>NUCLEOTIDE SEQUENCE</scope>
    <source>
        <tissue evidence="1">Shoot tissue taken approximately 20 cm above the soil surface</tissue>
    </source>
</reference>
<organism evidence="1">
    <name type="scientific">Arundo donax</name>
    <name type="common">Giant reed</name>
    <name type="synonym">Donax arundinaceus</name>
    <dbReference type="NCBI Taxonomy" id="35708"/>
    <lineage>
        <taxon>Eukaryota</taxon>
        <taxon>Viridiplantae</taxon>
        <taxon>Streptophyta</taxon>
        <taxon>Embryophyta</taxon>
        <taxon>Tracheophyta</taxon>
        <taxon>Spermatophyta</taxon>
        <taxon>Magnoliopsida</taxon>
        <taxon>Liliopsida</taxon>
        <taxon>Poales</taxon>
        <taxon>Poaceae</taxon>
        <taxon>PACMAD clade</taxon>
        <taxon>Arundinoideae</taxon>
        <taxon>Arundineae</taxon>
        <taxon>Arundo</taxon>
    </lineage>
</organism>
<accession>A0A0A9HL09</accession>
<name>A0A0A9HL09_ARUDO</name>